<dbReference type="PANTHER" id="PTHR22916">
    <property type="entry name" value="GLYCOSYLTRANSFERASE"/>
    <property type="match status" value="1"/>
</dbReference>
<organism evidence="4 5">
    <name type="scientific">Metallumcola ferriviriculae</name>
    <dbReference type="NCBI Taxonomy" id="3039180"/>
    <lineage>
        <taxon>Bacteria</taxon>
        <taxon>Bacillati</taxon>
        <taxon>Bacillota</taxon>
        <taxon>Clostridia</taxon>
        <taxon>Neomoorellales</taxon>
        <taxon>Desulfitibacteraceae</taxon>
        <taxon>Metallumcola</taxon>
    </lineage>
</organism>
<proteinExistence type="predicted"/>
<dbReference type="GO" id="GO:0016757">
    <property type="term" value="F:glycosyltransferase activity"/>
    <property type="evidence" value="ECO:0007669"/>
    <property type="project" value="UniProtKB-KW"/>
</dbReference>
<dbReference type="InterPro" id="IPR029044">
    <property type="entry name" value="Nucleotide-diphossugar_trans"/>
</dbReference>
<evidence type="ECO:0000313" key="4">
    <source>
        <dbReference type="EMBL" id="WRO22742.1"/>
    </source>
</evidence>
<dbReference type="EC" id="2.4.-.-" evidence="4"/>
<dbReference type="EMBL" id="CP121694">
    <property type="protein sequence ID" value="WRO22742.1"/>
    <property type="molecule type" value="Genomic_DNA"/>
</dbReference>
<keyword evidence="5" id="KW-1185">Reference proteome</keyword>
<dbReference type="InterPro" id="IPR001173">
    <property type="entry name" value="Glyco_trans_2-like"/>
</dbReference>
<dbReference type="PANTHER" id="PTHR22916:SF51">
    <property type="entry name" value="GLYCOSYLTRANSFERASE EPSH-RELATED"/>
    <property type="match status" value="1"/>
</dbReference>
<keyword evidence="2 4" id="KW-0808">Transferase</keyword>
<dbReference type="CDD" id="cd00761">
    <property type="entry name" value="Glyco_tranf_GTA_type"/>
    <property type="match status" value="1"/>
</dbReference>
<dbReference type="AlphaFoldDB" id="A0AAU0UQV2"/>
<name>A0AAU0UQV2_9FIRM</name>
<dbReference type="KEGG" id="dbc:MFMK1_002581"/>
<feature type="domain" description="Glycosyltransferase 2-like" evidence="3">
    <location>
        <begin position="6"/>
        <end position="129"/>
    </location>
</feature>
<protein>
    <submittedName>
        <fullName evidence="4">Glycosyltransferase</fullName>
        <ecNumber evidence="4">2.4.-.-</ecNumber>
    </submittedName>
</protein>
<evidence type="ECO:0000259" key="3">
    <source>
        <dbReference type="Pfam" id="PF00535"/>
    </source>
</evidence>
<keyword evidence="1 4" id="KW-0328">Glycosyltransferase</keyword>
<dbReference type="Pfam" id="PF00535">
    <property type="entry name" value="Glycos_transf_2"/>
    <property type="match status" value="1"/>
</dbReference>
<dbReference type="SUPFAM" id="SSF53448">
    <property type="entry name" value="Nucleotide-diphospho-sugar transferases"/>
    <property type="match status" value="1"/>
</dbReference>
<evidence type="ECO:0000256" key="2">
    <source>
        <dbReference type="ARBA" id="ARBA00022679"/>
    </source>
</evidence>
<sequence length="191" mass="21472">MMPIISVIVPVYNVEEYIHRCIDSILAQTFKEFELILVDDGSPDQSGKICDEYALIDSRIKVIHKKNGGLSDARNAGLEVAQGEYIGFVDSDDFIESDMYEKLLEACKENSSQIAMCGRYNVLGEELHPLFSFEGHMIWESREAIGNLLTWNNIDSSACDKLFMRISAVSGHPFRKHPDSITAHPDTLSIK</sequence>
<gene>
    <name evidence="4" type="ORF">MFMK1_002581</name>
</gene>
<accession>A0AAU0UQV2</accession>
<dbReference type="Gene3D" id="3.90.550.10">
    <property type="entry name" value="Spore Coat Polysaccharide Biosynthesis Protein SpsA, Chain A"/>
    <property type="match status" value="1"/>
</dbReference>
<evidence type="ECO:0000313" key="5">
    <source>
        <dbReference type="Proteomes" id="UP001329915"/>
    </source>
</evidence>
<evidence type="ECO:0000256" key="1">
    <source>
        <dbReference type="ARBA" id="ARBA00022676"/>
    </source>
</evidence>
<reference evidence="4 5" key="1">
    <citation type="submission" date="2023-04" db="EMBL/GenBank/DDBJ databases">
        <authorList>
            <person name="Hsu D."/>
        </authorList>
    </citation>
    <scope>NUCLEOTIDE SEQUENCE [LARGE SCALE GENOMIC DNA]</scope>
    <source>
        <strain evidence="4 5">MK1</strain>
    </source>
</reference>
<dbReference type="Proteomes" id="UP001329915">
    <property type="component" value="Chromosome"/>
</dbReference>